<evidence type="ECO:0000313" key="4">
    <source>
        <dbReference type="Proteomes" id="UP000249390"/>
    </source>
</evidence>
<dbReference type="PROSITE" id="PS50222">
    <property type="entry name" value="EF_HAND_2"/>
    <property type="match status" value="1"/>
</dbReference>
<dbReference type="Gene3D" id="1.10.238.10">
    <property type="entry name" value="EF-hand"/>
    <property type="match status" value="1"/>
</dbReference>
<dbReference type="PANTHER" id="PTHR34574">
    <property type="entry name" value="CALCIUM-BINDING EF-HAND FAMILY PROTEIN-RELATED"/>
    <property type="match status" value="1"/>
</dbReference>
<evidence type="ECO:0000259" key="2">
    <source>
        <dbReference type="PROSITE" id="PS50222"/>
    </source>
</evidence>
<reference evidence="3 4" key="1">
    <citation type="submission" date="2018-06" db="EMBL/GenBank/DDBJ databases">
        <title>The Genome of Cuscuta australis (Dodder) Provides Insight into the Evolution of Plant Parasitism.</title>
        <authorList>
            <person name="Liu H."/>
        </authorList>
    </citation>
    <scope>NUCLEOTIDE SEQUENCE [LARGE SCALE GENOMIC DNA]</scope>
    <source>
        <strain evidence="4">cv. Yunnan</strain>
        <tissue evidence="3">Vines</tissue>
    </source>
</reference>
<feature type="domain" description="EF-hand" evidence="2">
    <location>
        <begin position="64"/>
        <end position="99"/>
    </location>
</feature>
<evidence type="ECO:0000313" key="3">
    <source>
        <dbReference type="EMBL" id="RAL39118.1"/>
    </source>
</evidence>
<dbReference type="InterPro" id="IPR018247">
    <property type="entry name" value="EF_Hand_1_Ca_BS"/>
</dbReference>
<dbReference type="Pfam" id="PF00036">
    <property type="entry name" value="EF-hand_1"/>
    <property type="match status" value="1"/>
</dbReference>
<gene>
    <name evidence="3" type="ORF">DM860_011604</name>
</gene>
<dbReference type="SMART" id="SM00054">
    <property type="entry name" value="EFh"/>
    <property type="match status" value="2"/>
</dbReference>
<dbReference type="AlphaFoldDB" id="A0A328D3H7"/>
<protein>
    <recommendedName>
        <fullName evidence="2">EF-hand domain-containing protein</fullName>
    </recommendedName>
</protein>
<dbReference type="SUPFAM" id="SSF47473">
    <property type="entry name" value="EF-hand"/>
    <property type="match status" value="1"/>
</dbReference>
<comment type="caution">
    <text evidence="3">The sequence shown here is derived from an EMBL/GenBank/DDBJ whole genome shotgun (WGS) entry which is preliminary data.</text>
</comment>
<dbReference type="Proteomes" id="UP000249390">
    <property type="component" value="Unassembled WGS sequence"/>
</dbReference>
<accession>A0A328D3H7</accession>
<sequence>MSIVFIDGPTIEAFVNDKKSFHHWVDESFNSLDVESKGELSREAFENRPGKFGSREFELQSRDEIKILYNHVFEKFDVDKSGTIDRQEFRDLMEEIILAKARCIGKSPVLIILQGDSSLMGAVQCLSETQ</sequence>
<name>A0A328D3H7_9ASTE</name>
<dbReference type="EMBL" id="NQVE01000203">
    <property type="protein sequence ID" value="RAL39118.1"/>
    <property type="molecule type" value="Genomic_DNA"/>
</dbReference>
<dbReference type="InterPro" id="IPR002048">
    <property type="entry name" value="EF_hand_dom"/>
</dbReference>
<dbReference type="PANTHER" id="PTHR34574:SF12">
    <property type="entry name" value="CALCIUM-BINDING EF HAND FAMILY PROTEIN"/>
    <property type="match status" value="1"/>
</dbReference>
<dbReference type="GO" id="GO:0005509">
    <property type="term" value="F:calcium ion binding"/>
    <property type="evidence" value="ECO:0007669"/>
    <property type="project" value="InterPro"/>
</dbReference>
<keyword evidence="1" id="KW-0106">Calcium</keyword>
<proteinExistence type="predicted"/>
<keyword evidence="4" id="KW-1185">Reference proteome</keyword>
<organism evidence="3 4">
    <name type="scientific">Cuscuta australis</name>
    <dbReference type="NCBI Taxonomy" id="267555"/>
    <lineage>
        <taxon>Eukaryota</taxon>
        <taxon>Viridiplantae</taxon>
        <taxon>Streptophyta</taxon>
        <taxon>Embryophyta</taxon>
        <taxon>Tracheophyta</taxon>
        <taxon>Spermatophyta</taxon>
        <taxon>Magnoliopsida</taxon>
        <taxon>eudicotyledons</taxon>
        <taxon>Gunneridae</taxon>
        <taxon>Pentapetalae</taxon>
        <taxon>asterids</taxon>
        <taxon>lamiids</taxon>
        <taxon>Solanales</taxon>
        <taxon>Convolvulaceae</taxon>
        <taxon>Cuscuteae</taxon>
        <taxon>Cuscuta</taxon>
        <taxon>Cuscuta subgen. Grammica</taxon>
        <taxon>Cuscuta sect. Cleistogrammica</taxon>
    </lineage>
</organism>
<evidence type="ECO:0000256" key="1">
    <source>
        <dbReference type="ARBA" id="ARBA00022837"/>
    </source>
</evidence>
<dbReference type="PROSITE" id="PS00018">
    <property type="entry name" value="EF_HAND_1"/>
    <property type="match status" value="1"/>
</dbReference>
<dbReference type="InterPro" id="IPR011992">
    <property type="entry name" value="EF-hand-dom_pair"/>
</dbReference>